<keyword evidence="4" id="KW-0862">Zinc</keyword>
<dbReference type="EMBL" id="JAELUQ010000005">
    <property type="protein sequence ID" value="KAG7414175.1"/>
    <property type="molecule type" value="Genomic_DNA"/>
</dbReference>
<dbReference type="InterPro" id="IPR037519">
    <property type="entry name" value="LITAF_fam"/>
</dbReference>
<evidence type="ECO:0000256" key="3">
    <source>
        <dbReference type="ARBA" id="ARBA00022723"/>
    </source>
</evidence>
<dbReference type="GO" id="GO:0008270">
    <property type="term" value="F:zinc ion binding"/>
    <property type="evidence" value="ECO:0007669"/>
    <property type="project" value="TreeGrafter"/>
</dbReference>
<dbReference type="AlphaFoldDB" id="A0A8J5NXF7"/>
<dbReference type="Proteomes" id="UP000694050">
    <property type="component" value="Unassembled WGS sequence"/>
</dbReference>
<feature type="compositionally biased region" description="Pro residues" evidence="6">
    <location>
        <begin position="39"/>
        <end position="50"/>
    </location>
</feature>
<dbReference type="SMART" id="SM00714">
    <property type="entry name" value="LITAF"/>
    <property type="match status" value="1"/>
</dbReference>
<gene>
    <name evidence="9" type="ORF">Forpe1208_v008119</name>
</gene>
<feature type="compositionally biased region" description="Basic and acidic residues" evidence="6">
    <location>
        <begin position="17"/>
        <end position="33"/>
    </location>
</feature>
<feature type="domain" description="LITAF" evidence="8">
    <location>
        <begin position="66"/>
        <end position="150"/>
    </location>
</feature>
<evidence type="ECO:0000256" key="4">
    <source>
        <dbReference type="ARBA" id="ARBA00022833"/>
    </source>
</evidence>
<keyword evidence="5 7" id="KW-0472">Membrane</keyword>
<evidence type="ECO:0000256" key="6">
    <source>
        <dbReference type="SAM" id="MobiDB-lite"/>
    </source>
</evidence>
<comment type="subcellular location">
    <subcellularLocation>
        <location evidence="1">Membrane</location>
        <topology evidence="1">Peripheral membrane protein</topology>
    </subcellularLocation>
</comment>
<evidence type="ECO:0000256" key="2">
    <source>
        <dbReference type="ARBA" id="ARBA00005975"/>
    </source>
</evidence>
<evidence type="ECO:0000313" key="10">
    <source>
        <dbReference type="Proteomes" id="UP000694050"/>
    </source>
</evidence>
<keyword evidence="3" id="KW-0479">Metal-binding</keyword>
<comment type="caution">
    <text evidence="9">The sequence shown here is derived from an EMBL/GenBank/DDBJ whole genome shotgun (WGS) entry which is preliminary data.</text>
</comment>
<evidence type="ECO:0000256" key="1">
    <source>
        <dbReference type="ARBA" id="ARBA00004170"/>
    </source>
</evidence>
<keyword evidence="7" id="KW-0812">Transmembrane</keyword>
<sequence>MENPTPHPEHHQHHAHHSPEHDNQQPSEYKSRDFSSPLAQPPLTSPPPPHVLGEDHNDPLEPELEEQDLPSVPIHKLKSLSAPVVCPKCGIRAMTITRVQSGGFTHVVAGALLFSGALSWLAWVPYFISSVKDVLHQCGKCKKPIAEWHRSGRTEVLAYPEVNGVEDEDKDENKDQVEVEVKVEDKSRESRLL</sequence>
<dbReference type="InterPro" id="IPR006629">
    <property type="entry name" value="LITAF"/>
</dbReference>
<evidence type="ECO:0000256" key="7">
    <source>
        <dbReference type="SAM" id="Phobius"/>
    </source>
</evidence>
<organism evidence="9 10">
    <name type="scientific">Fusarium oxysporum f. sp. rapae</name>
    <dbReference type="NCBI Taxonomy" id="485398"/>
    <lineage>
        <taxon>Eukaryota</taxon>
        <taxon>Fungi</taxon>
        <taxon>Dikarya</taxon>
        <taxon>Ascomycota</taxon>
        <taxon>Pezizomycotina</taxon>
        <taxon>Sordariomycetes</taxon>
        <taxon>Hypocreomycetidae</taxon>
        <taxon>Hypocreales</taxon>
        <taxon>Nectriaceae</taxon>
        <taxon>Fusarium</taxon>
        <taxon>Fusarium oxysporum species complex</taxon>
    </lineage>
</organism>
<reference evidence="9" key="1">
    <citation type="submission" date="2021-04" db="EMBL/GenBank/DDBJ databases">
        <title>First draft genome resource for Brassicaceae pathogens Fusarium oxysporum f. sp. raphani and Fusarium oxysporum f. sp. rapae.</title>
        <authorList>
            <person name="Asai S."/>
        </authorList>
    </citation>
    <scope>NUCLEOTIDE SEQUENCE</scope>
    <source>
        <strain evidence="9">Tf1208</strain>
    </source>
</reference>
<proteinExistence type="inferred from homology"/>
<feature type="region of interest" description="Disordered" evidence="6">
    <location>
        <begin position="161"/>
        <end position="193"/>
    </location>
</feature>
<dbReference type="PANTHER" id="PTHR23292:SF6">
    <property type="entry name" value="FI16602P1-RELATED"/>
    <property type="match status" value="1"/>
</dbReference>
<feature type="region of interest" description="Disordered" evidence="6">
    <location>
        <begin position="1"/>
        <end position="63"/>
    </location>
</feature>
<dbReference type="PROSITE" id="PS51837">
    <property type="entry name" value="LITAF"/>
    <property type="match status" value="1"/>
</dbReference>
<comment type="similarity">
    <text evidence="2">Belongs to the CDIP1/LITAF family.</text>
</comment>
<evidence type="ECO:0000313" key="9">
    <source>
        <dbReference type="EMBL" id="KAG7414175.1"/>
    </source>
</evidence>
<evidence type="ECO:0000259" key="8">
    <source>
        <dbReference type="PROSITE" id="PS51837"/>
    </source>
</evidence>
<protein>
    <recommendedName>
        <fullName evidence="8">LITAF domain-containing protein</fullName>
    </recommendedName>
</protein>
<dbReference type="Pfam" id="PF10601">
    <property type="entry name" value="zf-LITAF-like"/>
    <property type="match status" value="1"/>
</dbReference>
<accession>A0A8J5NXF7</accession>
<dbReference type="GO" id="GO:0016020">
    <property type="term" value="C:membrane"/>
    <property type="evidence" value="ECO:0007669"/>
    <property type="project" value="UniProtKB-SubCell"/>
</dbReference>
<dbReference type="PANTHER" id="PTHR23292">
    <property type="entry name" value="LIPOPOLYSACCHARIDE-INDUCED TUMOR NECROSIS FACTOR-ALPHA FACTOR"/>
    <property type="match status" value="1"/>
</dbReference>
<keyword evidence="7" id="KW-1133">Transmembrane helix</keyword>
<feature type="transmembrane region" description="Helical" evidence="7">
    <location>
        <begin position="104"/>
        <end position="128"/>
    </location>
</feature>
<name>A0A8J5NXF7_FUSOX</name>
<feature type="compositionally biased region" description="Basic and acidic residues" evidence="6">
    <location>
        <begin position="171"/>
        <end position="193"/>
    </location>
</feature>
<evidence type="ECO:0000256" key="5">
    <source>
        <dbReference type="ARBA" id="ARBA00023136"/>
    </source>
</evidence>